<protein>
    <submittedName>
        <fullName evidence="4">Prefoldin subunit 1</fullName>
    </submittedName>
</protein>
<accession>A0ABR5B7X9</accession>
<dbReference type="EMBL" id="KN848900">
    <property type="protein sequence ID" value="KIR59494.1"/>
    <property type="molecule type" value="Genomic_DNA"/>
</dbReference>
<dbReference type="PANTHER" id="PTHR20903:SF0">
    <property type="entry name" value="PREFOLDIN SUBUNIT 1"/>
    <property type="match status" value="1"/>
</dbReference>
<dbReference type="InterPro" id="IPR002777">
    <property type="entry name" value="PFD_beta-like"/>
</dbReference>
<name>A0ABR5B7X9_CRYGA</name>
<proteinExistence type="inferred from homology"/>
<keyword evidence="3" id="KW-0175">Coiled coil</keyword>
<dbReference type="InterPro" id="IPR009053">
    <property type="entry name" value="Prefoldin"/>
</dbReference>
<evidence type="ECO:0000313" key="4">
    <source>
        <dbReference type="EMBL" id="KIR59494.1"/>
    </source>
</evidence>
<keyword evidence="2" id="KW-0143">Chaperone</keyword>
<evidence type="ECO:0000313" key="5">
    <source>
        <dbReference type="Proteomes" id="UP000053800"/>
    </source>
</evidence>
<comment type="similarity">
    <text evidence="1">Belongs to the prefoldin subunit beta family.</text>
</comment>
<evidence type="ECO:0000256" key="3">
    <source>
        <dbReference type="SAM" id="Coils"/>
    </source>
</evidence>
<evidence type="ECO:0000256" key="2">
    <source>
        <dbReference type="ARBA" id="ARBA00023186"/>
    </source>
</evidence>
<dbReference type="PANTHER" id="PTHR20903">
    <property type="entry name" value="PREFOLDIN SUBUNIT 1-RELATED"/>
    <property type="match status" value="1"/>
</dbReference>
<feature type="coiled-coil region" evidence="3">
    <location>
        <begin position="73"/>
        <end position="111"/>
    </location>
</feature>
<reference evidence="4 5" key="1">
    <citation type="submission" date="2015-01" db="EMBL/GenBank/DDBJ databases">
        <title>The Genome Sequence of Cryptococcus gattii CA1873.</title>
        <authorList>
            <consortium name="The Broad Institute Genomics Platform"/>
            <person name="Cuomo C."/>
            <person name="Litvintseva A."/>
            <person name="Chen Y."/>
            <person name="Heitman J."/>
            <person name="Sun S."/>
            <person name="Springer D."/>
            <person name="Dromer F."/>
            <person name="Young S."/>
            <person name="Zeng Q."/>
            <person name="Gargeya S."/>
            <person name="Abouelleil A."/>
            <person name="Alvarado L."/>
            <person name="Chapman S.B."/>
            <person name="Gainer-Dewar J."/>
            <person name="Goldberg J."/>
            <person name="Griggs A."/>
            <person name="Gujja S."/>
            <person name="Hansen M."/>
            <person name="Howarth C."/>
            <person name="Imamovic A."/>
            <person name="Larimer J."/>
            <person name="Murphy C."/>
            <person name="Naylor J."/>
            <person name="Pearson M."/>
            <person name="Priest M."/>
            <person name="Roberts A."/>
            <person name="Saif S."/>
            <person name="Shea T."/>
            <person name="Sykes S."/>
            <person name="Wortman J."/>
            <person name="Nusbaum C."/>
            <person name="Birren B."/>
        </authorList>
    </citation>
    <scope>NUCLEOTIDE SEQUENCE [LARGE SCALE GENOMIC DNA]</scope>
    <source>
        <strain evidence="4 5">CA1873</strain>
    </source>
</reference>
<organism evidence="4 5">
    <name type="scientific">Cryptococcus bacillisporus CA1873</name>
    <dbReference type="NCBI Taxonomy" id="1296111"/>
    <lineage>
        <taxon>Eukaryota</taxon>
        <taxon>Fungi</taxon>
        <taxon>Dikarya</taxon>
        <taxon>Basidiomycota</taxon>
        <taxon>Agaricomycotina</taxon>
        <taxon>Tremellomycetes</taxon>
        <taxon>Tremellales</taxon>
        <taxon>Cryptococcaceae</taxon>
        <taxon>Cryptococcus</taxon>
        <taxon>Cryptococcus gattii species complex</taxon>
    </lineage>
</organism>
<evidence type="ECO:0000256" key="1">
    <source>
        <dbReference type="ARBA" id="ARBA00008045"/>
    </source>
</evidence>
<gene>
    <name evidence="4" type="ORF">I314_04480</name>
</gene>
<dbReference type="Pfam" id="PF01920">
    <property type="entry name" value="Prefoldin_2"/>
    <property type="match status" value="1"/>
</dbReference>
<keyword evidence="5" id="KW-1185">Reference proteome</keyword>
<dbReference type="Gene3D" id="1.10.287.370">
    <property type="match status" value="1"/>
</dbReference>
<dbReference type="Proteomes" id="UP000053800">
    <property type="component" value="Unassembled WGS sequence"/>
</dbReference>
<dbReference type="SUPFAM" id="SSF46579">
    <property type="entry name" value="Prefoldin"/>
    <property type="match status" value="1"/>
</dbReference>
<sequence>MSTLSDDTLRKILVQIQTQAITSQKQLAVVKAQITSKEKERRILALQVKELGNVPGDGGMYKGVGKMFIEQPRQEINKENAEQEKQLAEDVQNLSKKAKYLEKQFDEANSQLKDIVRASLPLLPLSRKLLFYFSTVLLFQIVSTPESDKNKARLD</sequence>